<dbReference type="AlphaFoldDB" id="A0AAY4DFW8"/>
<evidence type="ECO:0000259" key="12">
    <source>
        <dbReference type="PROSITE" id="PS50089"/>
    </source>
</evidence>
<keyword evidence="7 10" id="KW-0863">Zinc-finger</keyword>
<feature type="domain" description="C3H1-type" evidence="13">
    <location>
        <begin position="17"/>
        <end position="42"/>
    </location>
</feature>
<dbReference type="GO" id="GO:0000209">
    <property type="term" value="P:protein polyubiquitination"/>
    <property type="evidence" value="ECO:0007669"/>
    <property type="project" value="InterPro"/>
</dbReference>
<keyword evidence="6" id="KW-0677">Repeat</keyword>
<dbReference type="InterPro" id="IPR001841">
    <property type="entry name" value="Znf_RING"/>
</dbReference>
<dbReference type="Gene3D" id="3.30.40.10">
    <property type="entry name" value="Zinc/RING finger domain, C3HC4 (zinc finger)"/>
    <property type="match status" value="1"/>
</dbReference>
<dbReference type="SMART" id="SM00356">
    <property type="entry name" value="ZnF_C3H1"/>
    <property type="match status" value="3"/>
</dbReference>
<accession>A0AAY4DFW8</accession>
<dbReference type="SUPFAM" id="SSF90229">
    <property type="entry name" value="CCCH zinc finger"/>
    <property type="match status" value="2"/>
</dbReference>
<reference evidence="14" key="2">
    <citation type="submission" date="2025-08" db="UniProtKB">
        <authorList>
            <consortium name="Ensembl"/>
        </authorList>
    </citation>
    <scope>IDENTIFICATION</scope>
</reference>
<dbReference type="PANTHER" id="PTHR11224:SF39">
    <property type="entry name" value="RING-TYPE E3 UBIQUITIN TRANSFERASE"/>
    <property type="match status" value="1"/>
</dbReference>
<dbReference type="GeneID" id="114798603"/>
<proteinExistence type="predicted"/>
<dbReference type="GO" id="GO:0061630">
    <property type="term" value="F:ubiquitin protein ligase activity"/>
    <property type="evidence" value="ECO:0007669"/>
    <property type="project" value="UniProtKB-EC"/>
</dbReference>
<evidence type="ECO:0000313" key="15">
    <source>
        <dbReference type="Proteomes" id="UP000694580"/>
    </source>
</evidence>
<feature type="compositionally biased region" description="Low complexity" evidence="11">
    <location>
        <begin position="157"/>
        <end position="174"/>
    </location>
</feature>
<comment type="catalytic activity">
    <reaction evidence="1">
        <text>S-ubiquitinyl-[E2 ubiquitin-conjugating enzyme]-L-cysteine + [acceptor protein]-L-lysine = [E2 ubiquitin-conjugating enzyme]-L-cysteine + N(6)-ubiquitinyl-[acceptor protein]-L-lysine.</text>
        <dbReference type="EC" id="2.3.2.27"/>
    </reaction>
</comment>
<keyword evidence="9 10" id="KW-0862">Zinc</keyword>
<dbReference type="PANTHER" id="PTHR11224">
    <property type="entry name" value="MAKORIN-RELATED"/>
    <property type="match status" value="1"/>
</dbReference>
<feature type="zinc finger region" description="C3H1-type" evidence="10">
    <location>
        <begin position="43"/>
        <end position="70"/>
    </location>
</feature>
<feature type="zinc finger region" description="C3H1-type" evidence="10">
    <location>
        <begin position="294"/>
        <end position="322"/>
    </location>
</feature>
<evidence type="ECO:0000256" key="9">
    <source>
        <dbReference type="ARBA" id="ARBA00022833"/>
    </source>
</evidence>
<keyword evidence="15" id="KW-1185">Reference proteome</keyword>
<comment type="pathway">
    <text evidence="2">Protein modification; protein ubiquitination.</text>
</comment>
<evidence type="ECO:0000256" key="3">
    <source>
        <dbReference type="ARBA" id="ARBA00012483"/>
    </source>
</evidence>
<dbReference type="PROSITE" id="PS50089">
    <property type="entry name" value="ZF_RING_2"/>
    <property type="match status" value="1"/>
</dbReference>
<feature type="domain" description="RING-type" evidence="12">
    <location>
        <begin position="212"/>
        <end position="266"/>
    </location>
</feature>
<feature type="zinc finger region" description="C3H1-type" evidence="10">
    <location>
        <begin position="17"/>
        <end position="42"/>
    </location>
</feature>
<dbReference type="InterPro" id="IPR045072">
    <property type="entry name" value="MKRN-like"/>
</dbReference>
<dbReference type="Proteomes" id="UP000694580">
    <property type="component" value="Chromosome 10"/>
</dbReference>
<feature type="domain" description="C3H1-type" evidence="13">
    <location>
        <begin position="294"/>
        <end position="322"/>
    </location>
</feature>
<keyword evidence="8" id="KW-0833">Ubl conjugation pathway</keyword>
<dbReference type="Pfam" id="PF18044">
    <property type="entry name" value="zf-CCCH_4"/>
    <property type="match status" value="1"/>
</dbReference>
<dbReference type="FunFam" id="3.30.40.10:FF:000117">
    <property type="entry name" value="Probable E3 ubiquitin-protein ligase makorin-1"/>
    <property type="match status" value="1"/>
</dbReference>
<organism evidence="14 15">
    <name type="scientific">Denticeps clupeoides</name>
    <name type="common">denticle herring</name>
    <dbReference type="NCBI Taxonomy" id="299321"/>
    <lineage>
        <taxon>Eukaryota</taxon>
        <taxon>Metazoa</taxon>
        <taxon>Chordata</taxon>
        <taxon>Craniata</taxon>
        <taxon>Vertebrata</taxon>
        <taxon>Euteleostomi</taxon>
        <taxon>Actinopterygii</taxon>
        <taxon>Neopterygii</taxon>
        <taxon>Teleostei</taxon>
        <taxon>Clupei</taxon>
        <taxon>Clupeiformes</taxon>
        <taxon>Denticipitoidei</taxon>
        <taxon>Denticipitidae</taxon>
        <taxon>Denticeps</taxon>
    </lineage>
</organism>
<evidence type="ECO:0000256" key="8">
    <source>
        <dbReference type="ARBA" id="ARBA00022786"/>
    </source>
</evidence>
<dbReference type="InterPro" id="IPR013083">
    <property type="entry name" value="Znf_RING/FYVE/PHD"/>
</dbReference>
<dbReference type="SMART" id="SM00184">
    <property type="entry name" value="RING"/>
    <property type="match status" value="1"/>
</dbReference>
<keyword evidence="4" id="KW-0808">Transferase</keyword>
<evidence type="ECO:0000259" key="13">
    <source>
        <dbReference type="PROSITE" id="PS50103"/>
    </source>
</evidence>
<feature type="region of interest" description="Disordered" evidence="11">
    <location>
        <begin position="70"/>
        <end position="200"/>
    </location>
</feature>
<keyword evidence="5 10" id="KW-0479">Metal-binding</keyword>
<evidence type="ECO:0000256" key="6">
    <source>
        <dbReference type="ARBA" id="ARBA00022737"/>
    </source>
</evidence>
<evidence type="ECO:0000256" key="1">
    <source>
        <dbReference type="ARBA" id="ARBA00000900"/>
    </source>
</evidence>
<dbReference type="Gene3D" id="4.10.1000.10">
    <property type="entry name" value="Zinc finger, CCCH-type"/>
    <property type="match status" value="1"/>
</dbReference>
<dbReference type="InterPro" id="IPR041367">
    <property type="entry name" value="Znf-CCCH_4"/>
</dbReference>
<evidence type="ECO:0000256" key="4">
    <source>
        <dbReference type="ARBA" id="ARBA00022679"/>
    </source>
</evidence>
<dbReference type="PROSITE" id="PS50103">
    <property type="entry name" value="ZF_C3H1"/>
    <property type="match status" value="3"/>
</dbReference>
<evidence type="ECO:0000256" key="10">
    <source>
        <dbReference type="PROSITE-ProRule" id="PRU00723"/>
    </source>
</evidence>
<dbReference type="RefSeq" id="XP_028850282.1">
    <property type="nucleotide sequence ID" value="XM_028994449.1"/>
</dbReference>
<evidence type="ECO:0000256" key="5">
    <source>
        <dbReference type="ARBA" id="ARBA00022723"/>
    </source>
</evidence>
<dbReference type="InterPro" id="IPR017907">
    <property type="entry name" value="Znf_RING_CS"/>
</dbReference>
<dbReference type="Ensembl" id="ENSDCDT00010053220.1">
    <property type="protein sequence ID" value="ENSDCDP00010043166.1"/>
    <property type="gene ID" value="ENSDCDG00010027003.1"/>
</dbReference>
<evidence type="ECO:0000313" key="14">
    <source>
        <dbReference type="Ensembl" id="ENSDCDP00010043166.1"/>
    </source>
</evidence>
<gene>
    <name evidence="14" type="primary">mkrn4</name>
</gene>
<evidence type="ECO:0000256" key="2">
    <source>
        <dbReference type="ARBA" id="ARBA00004906"/>
    </source>
</evidence>
<dbReference type="PROSITE" id="PS00518">
    <property type="entry name" value="ZF_RING_1"/>
    <property type="match status" value="1"/>
</dbReference>
<dbReference type="EC" id="2.3.2.27" evidence="3"/>
<protein>
    <recommendedName>
        <fullName evidence="3">RING-type E3 ubiquitin transferase</fullName>
        <ecNumber evidence="3">2.3.2.27</ecNumber>
    </recommendedName>
</protein>
<dbReference type="SUPFAM" id="SSF57850">
    <property type="entry name" value="RING/U-box"/>
    <property type="match status" value="1"/>
</dbReference>
<dbReference type="GeneTree" id="ENSGT00950000183077"/>
<dbReference type="InterPro" id="IPR036855">
    <property type="entry name" value="Znf_CCCH_sf"/>
</dbReference>
<reference evidence="14 15" key="1">
    <citation type="submission" date="2020-06" db="EMBL/GenBank/DDBJ databases">
        <authorList>
            <consortium name="Wellcome Sanger Institute Data Sharing"/>
        </authorList>
    </citation>
    <scope>NUCLEOTIDE SEQUENCE [LARGE SCALE GENOMIC DNA]</scope>
</reference>
<reference evidence="14" key="3">
    <citation type="submission" date="2025-09" db="UniProtKB">
        <authorList>
            <consortium name="Ensembl"/>
        </authorList>
    </citation>
    <scope>IDENTIFICATION</scope>
</reference>
<dbReference type="GO" id="GO:0008270">
    <property type="term" value="F:zinc ion binding"/>
    <property type="evidence" value="ECO:0007669"/>
    <property type="project" value="UniProtKB-KW"/>
</dbReference>
<name>A0AAY4DFW8_9TELE</name>
<dbReference type="InterPro" id="IPR000571">
    <property type="entry name" value="Znf_CCCH"/>
</dbReference>
<evidence type="ECO:0000256" key="7">
    <source>
        <dbReference type="ARBA" id="ARBA00022771"/>
    </source>
</evidence>
<feature type="compositionally biased region" description="Low complexity" evidence="11">
    <location>
        <begin position="190"/>
        <end position="199"/>
    </location>
</feature>
<evidence type="ECO:0000256" key="11">
    <source>
        <dbReference type="SAM" id="MobiDB-lite"/>
    </source>
</evidence>
<sequence>MSRHRLPPWRPNKRSSAADRRVCRHFISGSCRFGPNCYYLHEWPESQICRYFQKGLCWYGDSCRYIHVPQANGGTPGGRRGSAPAGSLPGRRGSEPSLNTLGFRRQGRRGSEPVVTNVTNTDRVSERIAPNIAEDEEGGVTDGVTHPQQPVVAEGPSVQVPDSTSGSSSPTDQGAADVGKGGARSPETDSGAAASASAGNTTAYEQSKDVSCGICMDKVYEKSSPHKRRFGILPNCIHAFCLECIVAWRKTKDFQEDVVKSCPQCRVKSPFYVPNGYWVEGKQKELLITSFKERSSKINCTFFMRDGCCPFKSECIYRHELPPGFVPHRRRPAFTHHSLTMEDFENDGFQILDYVIALTLLGDSDDDFLDDDDDFDDDLFSQHLEHHDLF</sequence>
<dbReference type="Pfam" id="PF00642">
    <property type="entry name" value="zf-CCCH"/>
    <property type="match status" value="1"/>
</dbReference>
<feature type="domain" description="C3H1-type" evidence="13">
    <location>
        <begin position="43"/>
        <end position="70"/>
    </location>
</feature>